<accession>A0AAD9PCW0</accession>
<dbReference type="CDD" id="cd06223">
    <property type="entry name" value="PRTases_typeI"/>
    <property type="match status" value="1"/>
</dbReference>
<dbReference type="InterPro" id="IPR005946">
    <property type="entry name" value="Rib-P_diPkinase"/>
</dbReference>
<keyword evidence="7" id="KW-1185">Reference proteome</keyword>
<dbReference type="InterPro" id="IPR029057">
    <property type="entry name" value="PRTase-like"/>
</dbReference>
<dbReference type="GO" id="GO:0006015">
    <property type="term" value="P:5-phosphoribose 1-diphosphate biosynthetic process"/>
    <property type="evidence" value="ECO:0007669"/>
    <property type="project" value="TreeGrafter"/>
</dbReference>
<dbReference type="GO" id="GO:0006164">
    <property type="term" value="P:purine nucleotide biosynthetic process"/>
    <property type="evidence" value="ECO:0007669"/>
    <property type="project" value="TreeGrafter"/>
</dbReference>
<sequence length="365" mass="41029">MDTATSQVQIPNYPVWLYFHPSMAKLASAVADRCAQLSAHWEDVHQGNKSPAGSRLVTGDLKCLQRQFSYSVRRHVQLRDTIRWESFPDGFPNLFIEDAKNMAGKDVIFFGSLHSPEVLFEQLSIIYTIPRYLARSFTLLLPYFPTGTMERVDTEGQIATAKTLATLLSSMPLTARGPAQIVVFDIHALQERFYFSDHVIPRLQSAIPLLEREISKLPAGVDKIAIAFPDEGAFKRFHAMFKDTPTIVCTKIREGTKRIVKVKEGDPTGCHVIIVDDLIQTGGTMTECIKVLRAGGATDISCYVTHAVFPNESWKKFTEPELNVRNFWITDSIPHSHLIGQHPPFKLLSLADVIVDVLWGYDLTQ</sequence>
<evidence type="ECO:0000313" key="6">
    <source>
        <dbReference type="EMBL" id="KAK2192343.1"/>
    </source>
</evidence>
<dbReference type="GO" id="GO:0005737">
    <property type="term" value="C:cytoplasm"/>
    <property type="evidence" value="ECO:0007669"/>
    <property type="project" value="TreeGrafter"/>
</dbReference>
<dbReference type="GO" id="GO:0000287">
    <property type="term" value="F:magnesium ion binding"/>
    <property type="evidence" value="ECO:0007669"/>
    <property type="project" value="InterPro"/>
</dbReference>
<comment type="similarity">
    <text evidence="1 3">Belongs to the ribose-phosphate pyrophosphokinase family.</text>
</comment>
<dbReference type="SUPFAM" id="SSF53271">
    <property type="entry name" value="PRTase-like"/>
    <property type="match status" value="2"/>
</dbReference>
<dbReference type="PANTHER" id="PTHR10210">
    <property type="entry name" value="RIBOSE-PHOSPHATE DIPHOSPHOKINASE FAMILY MEMBER"/>
    <property type="match status" value="1"/>
</dbReference>
<dbReference type="InterPro" id="IPR000836">
    <property type="entry name" value="PRTase_dom"/>
</dbReference>
<feature type="domain" description="Ribose-phosphate pyrophosphokinase N-terminal" evidence="5">
    <location>
        <begin position="82"/>
        <end position="170"/>
    </location>
</feature>
<dbReference type="SMART" id="SM01400">
    <property type="entry name" value="Pribosyltran_N"/>
    <property type="match status" value="1"/>
</dbReference>
<evidence type="ECO:0000256" key="3">
    <source>
        <dbReference type="RuleBase" id="RU004324"/>
    </source>
</evidence>
<reference evidence="6" key="1">
    <citation type="journal article" date="2023" name="Mol. Biol. Evol.">
        <title>Third-Generation Sequencing Reveals the Adaptive Role of the Epigenome in Three Deep-Sea Polychaetes.</title>
        <authorList>
            <person name="Perez M."/>
            <person name="Aroh O."/>
            <person name="Sun Y."/>
            <person name="Lan Y."/>
            <person name="Juniper S.K."/>
            <person name="Young C.R."/>
            <person name="Angers B."/>
            <person name="Qian P.Y."/>
        </authorList>
    </citation>
    <scope>NUCLEOTIDE SEQUENCE</scope>
    <source>
        <strain evidence="6">R07B-5</strain>
    </source>
</reference>
<dbReference type="Proteomes" id="UP001209878">
    <property type="component" value="Unassembled WGS sequence"/>
</dbReference>
<dbReference type="Gene3D" id="3.40.50.2020">
    <property type="match status" value="2"/>
</dbReference>
<proteinExistence type="inferred from homology"/>
<gene>
    <name evidence="6" type="ORF">NP493_33g04003</name>
</gene>
<organism evidence="6 7">
    <name type="scientific">Ridgeia piscesae</name>
    <name type="common">Tubeworm</name>
    <dbReference type="NCBI Taxonomy" id="27915"/>
    <lineage>
        <taxon>Eukaryota</taxon>
        <taxon>Metazoa</taxon>
        <taxon>Spiralia</taxon>
        <taxon>Lophotrochozoa</taxon>
        <taxon>Annelida</taxon>
        <taxon>Polychaeta</taxon>
        <taxon>Sedentaria</taxon>
        <taxon>Canalipalpata</taxon>
        <taxon>Sabellida</taxon>
        <taxon>Siboglinidae</taxon>
        <taxon>Ridgeia</taxon>
    </lineage>
</organism>
<dbReference type="EMBL" id="JAODUO010000033">
    <property type="protein sequence ID" value="KAK2192343.1"/>
    <property type="molecule type" value="Genomic_DNA"/>
</dbReference>
<evidence type="ECO:0000256" key="2">
    <source>
        <dbReference type="ARBA" id="ARBA00022727"/>
    </source>
</evidence>
<evidence type="ECO:0000256" key="1">
    <source>
        <dbReference type="ARBA" id="ARBA00006478"/>
    </source>
</evidence>
<dbReference type="PANTHER" id="PTHR10210:SF45">
    <property type="entry name" value="RIBOSE-PHOSPHATE PYROPHOSPHOKINASE 3, CHLOROPLASTIC"/>
    <property type="match status" value="1"/>
</dbReference>
<dbReference type="NCBIfam" id="TIGR01251">
    <property type="entry name" value="ribP_PPkin"/>
    <property type="match status" value="1"/>
</dbReference>
<name>A0AAD9PCW0_RIDPI</name>
<comment type="caution">
    <text evidence="6">The sequence shown here is derived from an EMBL/GenBank/DDBJ whole genome shotgun (WGS) entry which is preliminary data.</text>
</comment>
<dbReference type="Pfam" id="PF13793">
    <property type="entry name" value="Pribosyltran_N"/>
    <property type="match status" value="1"/>
</dbReference>
<evidence type="ECO:0000259" key="5">
    <source>
        <dbReference type="Pfam" id="PF13793"/>
    </source>
</evidence>
<dbReference type="Pfam" id="PF00156">
    <property type="entry name" value="Pribosyltran"/>
    <property type="match status" value="1"/>
</dbReference>
<dbReference type="InterPro" id="IPR029099">
    <property type="entry name" value="Pribosyltran_N"/>
</dbReference>
<dbReference type="AlphaFoldDB" id="A0AAD9PCW0"/>
<evidence type="ECO:0000259" key="4">
    <source>
        <dbReference type="Pfam" id="PF00156"/>
    </source>
</evidence>
<keyword evidence="2 3" id="KW-0545">Nucleotide biosynthesis</keyword>
<evidence type="ECO:0000313" key="7">
    <source>
        <dbReference type="Proteomes" id="UP001209878"/>
    </source>
</evidence>
<protein>
    <submittedName>
        <fullName evidence="6">Uncharacterized protein</fullName>
    </submittedName>
</protein>
<dbReference type="GO" id="GO:0002189">
    <property type="term" value="C:ribose phosphate diphosphokinase complex"/>
    <property type="evidence" value="ECO:0007669"/>
    <property type="project" value="TreeGrafter"/>
</dbReference>
<feature type="domain" description="Phosphoribosyltransferase" evidence="4">
    <location>
        <begin position="197"/>
        <end position="315"/>
    </location>
</feature>